<comment type="caution">
    <text evidence="1">The sequence shown here is derived from an EMBL/GenBank/DDBJ whole genome shotgun (WGS) entry which is preliminary data.</text>
</comment>
<proteinExistence type="predicted"/>
<name>A0ABS6Y289_9FLAO</name>
<sequence>MKTIKTLSKYLILFSIVLTSCTNDEKKDPTRLNSQNTIDYLHLSFKTPDWERKINCDKLDLYPNEINDSTSTVLASSASTNETFCFSYPRDSSKIVKAKILKKHKIMATYENNEPFQFSQKLPLDANSIDDTTKRLISLEGFSETEYNQVVAVKYLKSEPKYAVFIVECKYEMKANVISSSDISKPITGTFIFKIRTNKK</sequence>
<accession>A0ABS6Y289</accession>
<protein>
    <recommendedName>
        <fullName evidence="3">Lipoprotein</fullName>
    </recommendedName>
</protein>
<dbReference type="Proteomes" id="UP000812031">
    <property type="component" value="Unassembled WGS sequence"/>
</dbReference>
<reference evidence="1 2" key="1">
    <citation type="submission" date="2021-07" db="EMBL/GenBank/DDBJ databases">
        <title>Flavobacterium sp. nov. isolated from sediment on the Taihu Lake.</title>
        <authorList>
            <person name="Qu J.-H."/>
        </authorList>
    </citation>
    <scope>NUCLEOTIDE SEQUENCE [LARGE SCALE GENOMIC DNA]</scope>
    <source>
        <strain evidence="1 2">NAS39</strain>
    </source>
</reference>
<dbReference type="PROSITE" id="PS51257">
    <property type="entry name" value="PROKAR_LIPOPROTEIN"/>
    <property type="match status" value="1"/>
</dbReference>
<keyword evidence="2" id="KW-1185">Reference proteome</keyword>
<dbReference type="RefSeq" id="WP_219319209.1">
    <property type="nucleotide sequence ID" value="NZ_JAHWYN010000036.1"/>
</dbReference>
<dbReference type="EMBL" id="JAHWYN010000036">
    <property type="protein sequence ID" value="MBW4362737.1"/>
    <property type="molecule type" value="Genomic_DNA"/>
</dbReference>
<evidence type="ECO:0000313" key="2">
    <source>
        <dbReference type="Proteomes" id="UP000812031"/>
    </source>
</evidence>
<organism evidence="1 2">
    <name type="scientific">Flavobacterium taihuense</name>
    <dbReference type="NCBI Taxonomy" id="2857508"/>
    <lineage>
        <taxon>Bacteria</taxon>
        <taxon>Pseudomonadati</taxon>
        <taxon>Bacteroidota</taxon>
        <taxon>Flavobacteriia</taxon>
        <taxon>Flavobacteriales</taxon>
        <taxon>Flavobacteriaceae</taxon>
        <taxon>Flavobacterium</taxon>
    </lineage>
</organism>
<gene>
    <name evidence="1" type="ORF">KZH69_19835</name>
</gene>
<evidence type="ECO:0008006" key="3">
    <source>
        <dbReference type="Google" id="ProtNLM"/>
    </source>
</evidence>
<evidence type="ECO:0000313" key="1">
    <source>
        <dbReference type="EMBL" id="MBW4362737.1"/>
    </source>
</evidence>